<dbReference type="Proteomes" id="UP001320420">
    <property type="component" value="Unassembled WGS sequence"/>
</dbReference>
<dbReference type="CDD" id="cd00413">
    <property type="entry name" value="Glyco_hydrolase_16"/>
    <property type="match status" value="1"/>
</dbReference>
<reference evidence="2 3" key="1">
    <citation type="submission" date="2024-02" db="EMBL/GenBank/DDBJ databases">
        <title>De novo assembly and annotation of 12 fungi associated with fruit tree decline syndrome in Ontario, Canada.</title>
        <authorList>
            <person name="Sulman M."/>
            <person name="Ellouze W."/>
            <person name="Ilyukhin E."/>
        </authorList>
    </citation>
    <scope>NUCLEOTIDE SEQUENCE [LARGE SCALE GENOMIC DNA]</scope>
    <source>
        <strain evidence="2 3">M11/M66-122</strain>
    </source>
</reference>
<gene>
    <name evidence="2" type="ORF">SLS62_002353</name>
</gene>
<dbReference type="InterPro" id="IPR013320">
    <property type="entry name" value="ConA-like_dom_sf"/>
</dbReference>
<comment type="caution">
    <text evidence="2">The sequence shown here is derived from an EMBL/GenBank/DDBJ whole genome shotgun (WGS) entry which is preliminary data.</text>
</comment>
<dbReference type="PANTHER" id="PTHR38121">
    <property type="entry name" value="GH16 DOMAIN-CONTAINING PROTEIN"/>
    <property type="match status" value="1"/>
</dbReference>
<evidence type="ECO:0000313" key="3">
    <source>
        <dbReference type="Proteomes" id="UP001320420"/>
    </source>
</evidence>
<dbReference type="GO" id="GO:0005975">
    <property type="term" value="P:carbohydrate metabolic process"/>
    <property type="evidence" value="ECO:0007669"/>
    <property type="project" value="InterPro"/>
</dbReference>
<dbReference type="EMBL" id="JAKJXP020000011">
    <property type="protein sequence ID" value="KAK7755740.1"/>
    <property type="molecule type" value="Genomic_DNA"/>
</dbReference>
<organism evidence="2 3">
    <name type="scientific">Diatrype stigma</name>
    <dbReference type="NCBI Taxonomy" id="117547"/>
    <lineage>
        <taxon>Eukaryota</taxon>
        <taxon>Fungi</taxon>
        <taxon>Dikarya</taxon>
        <taxon>Ascomycota</taxon>
        <taxon>Pezizomycotina</taxon>
        <taxon>Sordariomycetes</taxon>
        <taxon>Xylariomycetidae</taxon>
        <taxon>Xylariales</taxon>
        <taxon>Diatrypaceae</taxon>
        <taxon>Diatrype</taxon>
    </lineage>
</organism>
<name>A0AAN9V0K4_9PEZI</name>
<dbReference type="SUPFAM" id="SSF49899">
    <property type="entry name" value="Concanavalin A-like lectins/glucanases"/>
    <property type="match status" value="1"/>
</dbReference>
<protein>
    <recommendedName>
        <fullName evidence="1">GH16 domain-containing protein</fullName>
    </recommendedName>
</protein>
<dbReference type="PANTHER" id="PTHR38121:SF4">
    <property type="entry name" value="GH16 DOMAIN-CONTAINING PROTEIN-RELATED"/>
    <property type="match status" value="1"/>
</dbReference>
<dbReference type="GO" id="GO:0004553">
    <property type="term" value="F:hydrolase activity, hydrolyzing O-glycosyl compounds"/>
    <property type="evidence" value="ECO:0007669"/>
    <property type="project" value="InterPro"/>
</dbReference>
<dbReference type="PROSITE" id="PS51762">
    <property type="entry name" value="GH16_2"/>
    <property type="match status" value="1"/>
</dbReference>
<dbReference type="AlphaFoldDB" id="A0AAN9V0K4"/>
<feature type="domain" description="GH16" evidence="1">
    <location>
        <begin position="65"/>
        <end position="333"/>
    </location>
</feature>
<accession>A0AAN9V0K4</accession>
<proteinExistence type="predicted"/>
<evidence type="ECO:0000259" key="1">
    <source>
        <dbReference type="PROSITE" id="PS51762"/>
    </source>
</evidence>
<keyword evidence="3" id="KW-1185">Reference proteome</keyword>
<dbReference type="Gene3D" id="2.60.120.200">
    <property type="match status" value="1"/>
</dbReference>
<evidence type="ECO:0000313" key="2">
    <source>
        <dbReference type="EMBL" id="KAK7755740.1"/>
    </source>
</evidence>
<sequence length="405" mass="45030">MVAMETARLLQYKRPLIWMILHASLALSQNYPEVTSDEECDCYRTNGSDAAYFTTHQFFDFRSLSEYAGVPDIIQDEWDTSHADASSDYFLSDAWTNSWGLQNWNNSDILSQQQDDEKAGRETTSDAQYLLVNSPNNVYIEAADGDGDGDGDGATLLTMRTSRVGRFQTGAEFESTATGLHYLSVRMRARTRGGPGAVTAMFTYRGASDLAGVEESDLEIRTGDPARKVQYTNQPSYTAEGDEVPEATRNATLPRGGRWSDWAAYRMDWTPTRTTHYVDGDEVAAIAFQNPRDPTQVYLNCWSDGGSWSGVMRDGQQAVLQIQWIEMVYNQTDVNDAQPPSKRDEAYDERGACQKVCSIDETDQVGTAVLIEGAEGTASTVLGFGGWLQLTFWIPLFTMFTIGMS</sequence>
<dbReference type="InterPro" id="IPR000757">
    <property type="entry name" value="Beta-glucanase-like"/>
</dbReference>
<dbReference type="Pfam" id="PF00722">
    <property type="entry name" value="Glyco_hydro_16"/>
    <property type="match status" value="1"/>
</dbReference>